<dbReference type="Proteomes" id="UP000255169">
    <property type="component" value="Unassembled WGS sequence"/>
</dbReference>
<protein>
    <submittedName>
        <fullName evidence="3">Solute-binding periplasmic protein of iron/siderophore ABC transporter</fullName>
    </submittedName>
</protein>
<name>A0A085U4G0_YERRU</name>
<evidence type="ECO:0000313" key="4">
    <source>
        <dbReference type="Proteomes" id="UP000255169"/>
    </source>
</evidence>
<dbReference type="EMBL" id="UHJG01000001">
    <property type="protein sequence ID" value="SUP99668.1"/>
    <property type="molecule type" value="Genomic_DNA"/>
</dbReference>
<dbReference type="KEGG" id="yrb:UGYR_15730"/>
<dbReference type="STRING" id="29486.UGYR_15730"/>
<dbReference type="InterPro" id="IPR050902">
    <property type="entry name" value="ABC_Transporter_SBP"/>
</dbReference>
<evidence type="ECO:0000259" key="1">
    <source>
        <dbReference type="PROSITE" id="PS50983"/>
    </source>
</evidence>
<dbReference type="PROSITE" id="PS50983">
    <property type="entry name" value="FE_B12_PBP"/>
    <property type="match status" value="1"/>
</dbReference>
<dbReference type="RefSeq" id="WP_004717023.1">
    <property type="nucleotide sequence ID" value="NZ_CABIHR010000007.1"/>
</dbReference>
<accession>A0A085U4G0</accession>
<sequence>MKKVYRLLGYFILSIYLSVPSLSLAENNSFIDMNQRHVNLPAEVKRAVVIPIPAASLLASLDLGTQRLVGIHPFAKVAAQEGLLSRMFPAINQIASDTVGQGFSPNIETLLAAQPDLVWQWGHLGNDIVEPIVQAGLKVAIILYPYHDDSRMQQWITLMGISIGQMARARQMIEWRQQTLADVIKKTAHIPRAQKVRVLYLSRFLSEIQTIGSTSHTNSDIQRAGGVSITADFGGARTINQEQIMVWNPDIILLGNFEVGLLPEHIYQSPALAEVAAVKNRRVYKIPIGGFIWDAPNQETPLYWQWLAMTFYPDNIAWPLRAEIHRQYDFLYGYRPTSQDIDGVLQLEANKASERYHQQFKDGL</sequence>
<dbReference type="eggNOG" id="COG0614">
    <property type="taxonomic scope" value="Bacteria"/>
</dbReference>
<dbReference type="AlphaFoldDB" id="A0A085U4G0"/>
<dbReference type="PANTHER" id="PTHR30535">
    <property type="entry name" value="VITAMIN B12-BINDING PROTEIN"/>
    <property type="match status" value="1"/>
</dbReference>
<dbReference type="PATRIC" id="fig|29486.44.peg.2775"/>
<dbReference type="InterPro" id="IPR002491">
    <property type="entry name" value="ABC_transptr_periplasmic_BD"/>
</dbReference>
<feature type="domain" description="Fe/B12 periplasmic-binding" evidence="1">
    <location>
        <begin position="46"/>
        <end position="315"/>
    </location>
</feature>
<evidence type="ECO:0000313" key="3">
    <source>
        <dbReference type="EMBL" id="SUP99668.1"/>
    </source>
</evidence>
<reference evidence="2" key="1">
    <citation type="journal article" date="2015" name="Genome Announc.">
        <title>Complete Genome Sequence of Yersinia ruckeri Strain CSF007-82, Etiologic Agent of Red Mouth Disease in Salmonid Fish.</title>
        <authorList>
            <person name="Nelson M.C."/>
            <person name="LaPatra S.E."/>
            <person name="Welch T.J."/>
            <person name="Graf J."/>
        </authorList>
    </citation>
    <scope>NUCLEOTIDE SEQUENCE</scope>
    <source>
        <strain evidence="2">CSF007-82</strain>
    </source>
</reference>
<dbReference type="Pfam" id="PF01497">
    <property type="entry name" value="Peripla_BP_2"/>
    <property type="match status" value="1"/>
</dbReference>
<proteinExistence type="predicted"/>
<dbReference type="Gene3D" id="1.20.58.2180">
    <property type="match status" value="1"/>
</dbReference>
<gene>
    <name evidence="3" type="primary">yiuA_1</name>
    <name evidence="2" type="ORF">CSF007_6070</name>
    <name evidence="3" type="ORF">NCTC10476_00905</name>
</gene>
<dbReference type="PANTHER" id="PTHR30535:SF34">
    <property type="entry name" value="MOLYBDATE-BINDING PROTEIN MOLA"/>
    <property type="match status" value="1"/>
</dbReference>
<evidence type="ECO:0000313" key="2">
    <source>
        <dbReference type="EMBL" id="CEK26971.1"/>
    </source>
</evidence>
<dbReference type="EMBL" id="LN681231">
    <property type="protein sequence ID" value="CEK26971.1"/>
    <property type="molecule type" value="Genomic_DNA"/>
</dbReference>
<dbReference type="SUPFAM" id="SSF53807">
    <property type="entry name" value="Helical backbone' metal receptor"/>
    <property type="match status" value="1"/>
</dbReference>
<dbReference type="Gene3D" id="3.40.50.1980">
    <property type="entry name" value="Nitrogenase molybdenum iron protein domain"/>
    <property type="match status" value="2"/>
</dbReference>
<keyword evidence="4" id="KW-1185">Reference proteome</keyword>
<dbReference type="GeneID" id="66878944"/>
<reference evidence="3 4" key="2">
    <citation type="submission" date="2018-06" db="EMBL/GenBank/DDBJ databases">
        <authorList>
            <consortium name="Pathogen Informatics"/>
            <person name="Doyle S."/>
        </authorList>
    </citation>
    <scope>NUCLEOTIDE SEQUENCE [LARGE SCALE GENOMIC DNA]</scope>
    <source>
        <strain evidence="3 4">NCTC10476</strain>
    </source>
</reference>
<organism evidence="2">
    <name type="scientific">Yersinia ruckeri</name>
    <dbReference type="NCBI Taxonomy" id="29486"/>
    <lineage>
        <taxon>Bacteria</taxon>
        <taxon>Pseudomonadati</taxon>
        <taxon>Pseudomonadota</taxon>
        <taxon>Gammaproteobacteria</taxon>
        <taxon>Enterobacterales</taxon>
        <taxon>Yersiniaceae</taxon>
        <taxon>Yersinia</taxon>
    </lineage>
</organism>
<dbReference type="GO" id="GO:0071281">
    <property type="term" value="P:cellular response to iron ion"/>
    <property type="evidence" value="ECO:0007669"/>
    <property type="project" value="TreeGrafter"/>
</dbReference>